<proteinExistence type="predicted"/>
<evidence type="ECO:0000256" key="1">
    <source>
        <dbReference type="SAM" id="MobiDB-lite"/>
    </source>
</evidence>
<accession>A0A7C9PIP1</accession>
<feature type="signal peptide" evidence="2">
    <location>
        <begin position="1"/>
        <end position="41"/>
    </location>
</feature>
<sequence length="202" mass="21958">MPAPSPWQPAAGRLRHDRLRTAGAAALSAAMVLALLSPADAGAQGFPGGMGGPGGPGGPGGDRRSAPTPREAAPAIEDLLRPDPWRLWLGVLREELADPAMAPAQAELTALLRELDDLQAQNERRVRLALRRQRAVTSPKVDVARDLTAEAEDARDWLETLQAVAQRWLALEARLDTPQRERLLARYEDCWQGRVVVPAPRR</sequence>
<dbReference type="AlphaFoldDB" id="A0A7C9PIP1"/>
<comment type="caution">
    <text evidence="3">The sequence shown here is derived from an EMBL/GenBank/DDBJ whole genome shotgun (WGS) entry which is preliminary data.</text>
</comment>
<protein>
    <recommendedName>
        <fullName evidence="5">Periplasmic heavy metal sensor</fullName>
    </recommendedName>
</protein>
<feature type="chain" id="PRO_5028981199" description="Periplasmic heavy metal sensor" evidence="2">
    <location>
        <begin position="42"/>
        <end position="202"/>
    </location>
</feature>
<dbReference type="RefSeq" id="WP_163458862.1">
    <property type="nucleotide sequence ID" value="NZ_JAAGOH010000022.1"/>
</dbReference>
<name>A0A7C9PIP1_9BURK</name>
<gene>
    <name evidence="3" type="ORF">G3A44_16575</name>
</gene>
<dbReference type="EMBL" id="JAAGOH010000022">
    <property type="protein sequence ID" value="NDY92808.1"/>
    <property type="molecule type" value="Genomic_DNA"/>
</dbReference>
<feature type="compositionally biased region" description="Gly residues" evidence="1">
    <location>
        <begin position="45"/>
        <end position="60"/>
    </location>
</feature>
<feature type="region of interest" description="Disordered" evidence="1">
    <location>
        <begin position="42"/>
        <end position="70"/>
    </location>
</feature>
<keyword evidence="4" id="KW-1185">Reference proteome</keyword>
<evidence type="ECO:0008006" key="5">
    <source>
        <dbReference type="Google" id="ProtNLM"/>
    </source>
</evidence>
<evidence type="ECO:0000313" key="3">
    <source>
        <dbReference type="EMBL" id="NDY92808.1"/>
    </source>
</evidence>
<organism evidence="3 4">
    <name type="scientific">Ideonella livida</name>
    <dbReference type="NCBI Taxonomy" id="2707176"/>
    <lineage>
        <taxon>Bacteria</taxon>
        <taxon>Pseudomonadati</taxon>
        <taxon>Pseudomonadota</taxon>
        <taxon>Betaproteobacteria</taxon>
        <taxon>Burkholderiales</taxon>
        <taxon>Sphaerotilaceae</taxon>
        <taxon>Ideonella</taxon>
    </lineage>
</organism>
<reference evidence="3 4" key="1">
    <citation type="submission" date="2020-02" db="EMBL/GenBank/DDBJ databases">
        <title>Ideonella bacterium strain TBM-1.</title>
        <authorList>
            <person name="Chen W.-M."/>
        </authorList>
    </citation>
    <scope>NUCLEOTIDE SEQUENCE [LARGE SCALE GENOMIC DNA]</scope>
    <source>
        <strain evidence="3 4">TBM-1</strain>
    </source>
</reference>
<evidence type="ECO:0000313" key="4">
    <source>
        <dbReference type="Proteomes" id="UP000484255"/>
    </source>
</evidence>
<keyword evidence="2" id="KW-0732">Signal</keyword>
<dbReference type="Proteomes" id="UP000484255">
    <property type="component" value="Unassembled WGS sequence"/>
</dbReference>
<evidence type="ECO:0000256" key="2">
    <source>
        <dbReference type="SAM" id="SignalP"/>
    </source>
</evidence>